<evidence type="ECO:0000313" key="1">
    <source>
        <dbReference type="EMBL" id="MBA0819653.1"/>
    </source>
</evidence>
<protein>
    <submittedName>
        <fullName evidence="1">Uncharacterized protein</fullName>
    </submittedName>
</protein>
<organism evidence="1 2">
    <name type="scientific">Gossypium harknessii</name>
    <dbReference type="NCBI Taxonomy" id="34285"/>
    <lineage>
        <taxon>Eukaryota</taxon>
        <taxon>Viridiplantae</taxon>
        <taxon>Streptophyta</taxon>
        <taxon>Embryophyta</taxon>
        <taxon>Tracheophyta</taxon>
        <taxon>Spermatophyta</taxon>
        <taxon>Magnoliopsida</taxon>
        <taxon>eudicotyledons</taxon>
        <taxon>Gunneridae</taxon>
        <taxon>Pentapetalae</taxon>
        <taxon>rosids</taxon>
        <taxon>malvids</taxon>
        <taxon>Malvales</taxon>
        <taxon>Malvaceae</taxon>
        <taxon>Malvoideae</taxon>
        <taxon>Gossypium</taxon>
    </lineage>
</organism>
<reference evidence="1 2" key="1">
    <citation type="journal article" date="2019" name="Genome Biol. Evol.">
        <title>Insights into the evolution of the New World diploid cottons (Gossypium, subgenus Houzingenia) based on genome sequencing.</title>
        <authorList>
            <person name="Grover C.E."/>
            <person name="Arick M.A. 2nd"/>
            <person name="Thrash A."/>
            <person name="Conover J.L."/>
            <person name="Sanders W.S."/>
            <person name="Peterson D.G."/>
            <person name="Frelichowski J.E."/>
            <person name="Scheffler J.A."/>
            <person name="Scheffler B.E."/>
            <person name="Wendel J.F."/>
        </authorList>
    </citation>
    <scope>NUCLEOTIDE SEQUENCE [LARGE SCALE GENOMIC DNA]</scope>
    <source>
        <strain evidence="1">0</strain>
        <tissue evidence="1">Leaf</tissue>
    </source>
</reference>
<dbReference type="Proteomes" id="UP000593560">
    <property type="component" value="Unassembled WGS sequence"/>
</dbReference>
<evidence type="ECO:0000313" key="2">
    <source>
        <dbReference type="Proteomes" id="UP000593560"/>
    </source>
</evidence>
<sequence length="43" mass="5198">MPSIQFFDRVHHIMRKCMALSIIVKFLGRKIWFNMLSNKLFSL</sequence>
<keyword evidence="2" id="KW-1185">Reference proteome</keyword>
<comment type="caution">
    <text evidence="1">The sequence shown here is derived from an EMBL/GenBank/DDBJ whole genome shotgun (WGS) entry which is preliminary data.</text>
</comment>
<dbReference type="EMBL" id="JABFAD010330768">
    <property type="protein sequence ID" value="MBA0819653.1"/>
    <property type="molecule type" value="Genomic_DNA"/>
</dbReference>
<gene>
    <name evidence="1" type="ORF">Gohar_021138</name>
</gene>
<dbReference type="AlphaFoldDB" id="A0A7J9ICS3"/>
<proteinExistence type="predicted"/>
<name>A0A7J9ICS3_9ROSI</name>
<accession>A0A7J9ICS3</accession>